<evidence type="ECO:0000313" key="2">
    <source>
        <dbReference type="EMBL" id="BBK22939.1"/>
    </source>
</evidence>
<accession>A0A6N4TJK7</accession>
<keyword evidence="3" id="KW-1185">Reference proteome</keyword>
<evidence type="ECO:0000259" key="1">
    <source>
        <dbReference type="Pfam" id="PF01590"/>
    </source>
</evidence>
<dbReference type="InterPro" id="IPR029016">
    <property type="entry name" value="GAF-like_dom_sf"/>
</dbReference>
<dbReference type="Pfam" id="PF01590">
    <property type="entry name" value="GAF"/>
    <property type="match status" value="1"/>
</dbReference>
<organism evidence="2 3">
    <name type="scientific">Amedibacterium intestinale</name>
    <dbReference type="NCBI Taxonomy" id="2583452"/>
    <lineage>
        <taxon>Bacteria</taxon>
        <taxon>Bacillati</taxon>
        <taxon>Bacillota</taxon>
        <taxon>Erysipelotrichia</taxon>
        <taxon>Erysipelotrichales</taxon>
        <taxon>Erysipelotrichaceae</taxon>
        <taxon>Amedibacterium</taxon>
    </lineage>
</organism>
<feature type="domain" description="GAF" evidence="1">
    <location>
        <begin position="4"/>
        <end position="80"/>
    </location>
</feature>
<dbReference type="AlphaFoldDB" id="A0A6N4TJK7"/>
<dbReference type="PROSITE" id="PS01320">
    <property type="entry name" value="UPF0067"/>
    <property type="match status" value="1"/>
</dbReference>
<name>A0A6N4TJK7_9FIRM</name>
<dbReference type="InterPro" id="IPR003018">
    <property type="entry name" value="GAF"/>
</dbReference>
<proteinExistence type="predicted"/>
<dbReference type="SUPFAM" id="SSF55781">
    <property type="entry name" value="GAF domain-like"/>
    <property type="match status" value="1"/>
</dbReference>
<evidence type="ECO:0000313" key="3">
    <source>
        <dbReference type="Proteomes" id="UP000464754"/>
    </source>
</evidence>
<dbReference type="KEGG" id="aarg:Aargi30884_18420"/>
<protein>
    <recommendedName>
        <fullName evidence="1">GAF domain-containing protein</fullName>
    </recommendedName>
</protein>
<reference evidence="3" key="1">
    <citation type="submission" date="2019-05" db="EMBL/GenBank/DDBJ databases">
        <title>Complete genome sequencing of Absiella argi strain JCM 30884.</title>
        <authorList>
            <person name="Sakamoto M."/>
            <person name="Murakami T."/>
            <person name="Mori H."/>
        </authorList>
    </citation>
    <scope>NUCLEOTIDE SEQUENCE [LARGE SCALE GENOMIC DNA]</scope>
    <source>
        <strain evidence="3">JCM 30884</strain>
    </source>
</reference>
<dbReference type="InterPro" id="IPR000614">
    <property type="entry name" value="FRMsr_CS"/>
</dbReference>
<dbReference type="EMBL" id="AP019695">
    <property type="protein sequence ID" value="BBK22939.1"/>
    <property type="molecule type" value="Genomic_DNA"/>
</dbReference>
<dbReference type="Gene3D" id="3.30.450.40">
    <property type="match status" value="1"/>
</dbReference>
<sequence>MHIPLGKGVCGTCASTLNVQRVDDVHKFSGHIACDCASNSEIVIPLIKKDTLLGVLDIDSYEFSNFDETDEYYLMQFCEILISSLDS</sequence>
<gene>
    <name evidence="2" type="ORF">Aargi30884_18420</name>
</gene>
<dbReference type="Proteomes" id="UP000464754">
    <property type="component" value="Chromosome"/>
</dbReference>